<evidence type="ECO:0000313" key="7">
    <source>
        <dbReference type="Proteomes" id="UP000316092"/>
    </source>
</evidence>
<dbReference type="GO" id="GO:0015833">
    <property type="term" value="P:peptide transport"/>
    <property type="evidence" value="ECO:0007669"/>
    <property type="project" value="TreeGrafter"/>
</dbReference>
<name>A0A553UP83_9DEIO</name>
<evidence type="ECO:0000256" key="2">
    <source>
        <dbReference type="ARBA" id="ARBA00022448"/>
    </source>
</evidence>
<sequence length="522" mass="57476">MLNKRLWIALSAALLLSPAQAVSNPDTLYFGVYFEPASIDAHAITEWAGMWLDDNIYETLVRYKTKSVGGKLEGTTTLQPWLAQKYTASNGGKTYTFELRKNVKFQDGTALTADDVQFSLQRVLALDLGPAKQLKDCVDPAGIKVLDPLRVQVDLKNSCPSFLALLAQTNTGAIMSKTYVNKNGGVKPGQLNDYLRTHGMGTGPFTMGDTTAGVKFELNANPNYWGGKPKLAKIVFRVIKDLSNQYLLLRQGQLDVVYNLPSELLEQSMKEPSLTVNKQSAIGAQTLYMNNTQKPFNDPKVRQALMYAVNQQELSDAATLGIAKPSRSVLPGALPGYTGNEWPYKTNLDKAKSLLKEAGYPSGFASTIYYNSGNAEREKTAVTLQAQLAKVGIKVDVRSVAWPTFVDGYQTGKFPMFVVSNLAAPILDQYMTQNFDSGSAGAGGNYSFYKNPAVDKMIAQLSATTAPADRNALARRLQKTINTDLPLAPLYDVSLYYVMQKWVKGWTLYPSGNWYFKDVSKE</sequence>
<comment type="similarity">
    <text evidence="1">Belongs to the bacterial solute-binding protein 5 family.</text>
</comment>
<feature type="chain" id="PRO_5022110768" evidence="4">
    <location>
        <begin position="22"/>
        <end position="522"/>
    </location>
</feature>
<dbReference type="InterPro" id="IPR023765">
    <property type="entry name" value="SBP_5_CS"/>
</dbReference>
<dbReference type="EMBL" id="VKDB01000019">
    <property type="protein sequence ID" value="TSA82044.1"/>
    <property type="molecule type" value="Genomic_DNA"/>
</dbReference>
<dbReference type="PROSITE" id="PS01040">
    <property type="entry name" value="SBP_BACTERIAL_5"/>
    <property type="match status" value="1"/>
</dbReference>
<dbReference type="InterPro" id="IPR039424">
    <property type="entry name" value="SBP_5"/>
</dbReference>
<proteinExistence type="inferred from homology"/>
<comment type="caution">
    <text evidence="6">The sequence shown here is derived from an EMBL/GenBank/DDBJ whole genome shotgun (WGS) entry which is preliminary data.</text>
</comment>
<dbReference type="Gene3D" id="3.90.76.10">
    <property type="entry name" value="Dipeptide-binding Protein, Domain 1"/>
    <property type="match status" value="1"/>
</dbReference>
<dbReference type="PANTHER" id="PTHR30290:SF9">
    <property type="entry name" value="OLIGOPEPTIDE-BINDING PROTEIN APPA"/>
    <property type="match status" value="1"/>
</dbReference>
<feature type="domain" description="Solute-binding protein family 5" evidence="5">
    <location>
        <begin position="78"/>
        <end position="440"/>
    </location>
</feature>
<dbReference type="SUPFAM" id="SSF53850">
    <property type="entry name" value="Periplasmic binding protein-like II"/>
    <property type="match status" value="1"/>
</dbReference>
<dbReference type="InterPro" id="IPR000914">
    <property type="entry name" value="SBP_5_dom"/>
</dbReference>
<dbReference type="RefSeq" id="WP_143721469.1">
    <property type="nucleotide sequence ID" value="NZ_VKDB01000019.1"/>
</dbReference>
<keyword evidence="7" id="KW-1185">Reference proteome</keyword>
<keyword evidence="3 4" id="KW-0732">Signal</keyword>
<evidence type="ECO:0000259" key="5">
    <source>
        <dbReference type="Pfam" id="PF00496"/>
    </source>
</evidence>
<dbReference type="OrthoDB" id="239741at2"/>
<dbReference type="PIRSF" id="PIRSF002741">
    <property type="entry name" value="MppA"/>
    <property type="match status" value="1"/>
</dbReference>
<feature type="signal peptide" evidence="4">
    <location>
        <begin position="1"/>
        <end position="21"/>
    </location>
</feature>
<evidence type="ECO:0000313" key="6">
    <source>
        <dbReference type="EMBL" id="TSA82044.1"/>
    </source>
</evidence>
<dbReference type="CDD" id="cd08512">
    <property type="entry name" value="PBP2_NikA_DppA_OppA_like_7"/>
    <property type="match status" value="1"/>
</dbReference>
<dbReference type="GO" id="GO:0043190">
    <property type="term" value="C:ATP-binding cassette (ABC) transporter complex"/>
    <property type="evidence" value="ECO:0007669"/>
    <property type="project" value="InterPro"/>
</dbReference>
<gene>
    <name evidence="6" type="ORF">FNU79_14205</name>
</gene>
<protein>
    <submittedName>
        <fullName evidence="6">ABC transporter substrate-binding protein</fullName>
    </submittedName>
</protein>
<dbReference type="InterPro" id="IPR030678">
    <property type="entry name" value="Peptide/Ni-bd"/>
</dbReference>
<accession>A0A553UP83</accession>
<evidence type="ECO:0000256" key="3">
    <source>
        <dbReference type="ARBA" id="ARBA00022729"/>
    </source>
</evidence>
<dbReference type="GO" id="GO:0042597">
    <property type="term" value="C:periplasmic space"/>
    <property type="evidence" value="ECO:0007669"/>
    <property type="project" value="UniProtKB-ARBA"/>
</dbReference>
<dbReference type="AlphaFoldDB" id="A0A553UP83"/>
<evidence type="ECO:0000256" key="1">
    <source>
        <dbReference type="ARBA" id="ARBA00005695"/>
    </source>
</evidence>
<dbReference type="Pfam" id="PF00496">
    <property type="entry name" value="SBP_bac_5"/>
    <property type="match status" value="1"/>
</dbReference>
<dbReference type="GO" id="GO:1904680">
    <property type="term" value="F:peptide transmembrane transporter activity"/>
    <property type="evidence" value="ECO:0007669"/>
    <property type="project" value="TreeGrafter"/>
</dbReference>
<dbReference type="Gene3D" id="3.10.105.10">
    <property type="entry name" value="Dipeptide-binding Protein, Domain 3"/>
    <property type="match status" value="1"/>
</dbReference>
<evidence type="ECO:0000256" key="4">
    <source>
        <dbReference type="SAM" id="SignalP"/>
    </source>
</evidence>
<dbReference type="Gene3D" id="3.40.190.10">
    <property type="entry name" value="Periplasmic binding protein-like II"/>
    <property type="match status" value="1"/>
</dbReference>
<reference evidence="6 7" key="1">
    <citation type="submission" date="2019-07" db="EMBL/GenBank/DDBJ databases">
        <title>Deinococcus detaillus sp. nov., isolated from humus soil in Antarctica.</title>
        <authorList>
            <person name="Zhang K."/>
        </authorList>
    </citation>
    <scope>NUCLEOTIDE SEQUENCE [LARGE SCALE GENOMIC DNA]</scope>
    <source>
        <strain evidence="6 7">H1</strain>
    </source>
</reference>
<keyword evidence="2" id="KW-0813">Transport</keyword>
<organism evidence="6 7">
    <name type="scientific">Deinococcus detaillensis</name>
    <dbReference type="NCBI Taxonomy" id="2592048"/>
    <lineage>
        <taxon>Bacteria</taxon>
        <taxon>Thermotogati</taxon>
        <taxon>Deinococcota</taxon>
        <taxon>Deinococci</taxon>
        <taxon>Deinococcales</taxon>
        <taxon>Deinococcaceae</taxon>
        <taxon>Deinococcus</taxon>
    </lineage>
</organism>
<dbReference type="PANTHER" id="PTHR30290">
    <property type="entry name" value="PERIPLASMIC BINDING COMPONENT OF ABC TRANSPORTER"/>
    <property type="match status" value="1"/>
</dbReference>
<dbReference type="Proteomes" id="UP000316092">
    <property type="component" value="Unassembled WGS sequence"/>
</dbReference>